<accession>A0A239L874</accession>
<name>A0A239L874_EKHLU</name>
<evidence type="ECO:0000313" key="2">
    <source>
        <dbReference type="EMBL" id="SNT26837.1"/>
    </source>
</evidence>
<dbReference type="Pfam" id="PF07969">
    <property type="entry name" value="Amidohydro_3"/>
    <property type="match status" value="1"/>
</dbReference>
<gene>
    <name evidence="2" type="ORF">SAMN05421640_3060</name>
</gene>
<organism evidence="2 3">
    <name type="scientific">Ekhidna lutea</name>
    <dbReference type="NCBI Taxonomy" id="447679"/>
    <lineage>
        <taxon>Bacteria</taxon>
        <taxon>Pseudomonadati</taxon>
        <taxon>Bacteroidota</taxon>
        <taxon>Cytophagia</taxon>
        <taxon>Cytophagales</taxon>
        <taxon>Reichenbachiellaceae</taxon>
        <taxon>Ekhidna</taxon>
    </lineage>
</organism>
<dbReference type="SUPFAM" id="SSF51556">
    <property type="entry name" value="Metallo-dependent hydrolases"/>
    <property type="match status" value="1"/>
</dbReference>
<dbReference type="EMBL" id="FZPD01000005">
    <property type="protein sequence ID" value="SNT26837.1"/>
    <property type="molecule type" value="Genomic_DNA"/>
</dbReference>
<dbReference type="Gene3D" id="3.10.310.70">
    <property type="match status" value="1"/>
</dbReference>
<dbReference type="PANTHER" id="PTHR22642">
    <property type="entry name" value="IMIDAZOLONEPROPIONASE"/>
    <property type="match status" value="1"/>
</dbReference>
<dbReference type="Gene3D" id="2.30.40.10">
    <property type="entry name" value="Urease, subunit C, domain 1"/>
    <property type="match status" value="1"/>
</dbReference>
<evidence type="ECO:0000259" key="1">
    <source>
        <dbReference type="Pfam" id="PF07969"/>
    </source>
</evidence>
<dbReference type="OrthoDB" id="9767366at2"/>
<dbReference type="InterPro" id="IPR032466">
    <property type="entry name" value="Metal_Hydrolase"/>
</dbReference>
<dbReference type="SUPFAM" id="SSF51338">
    <property type="entry name" value="Composite domain of metallo-dependent hydrolases"/>
    <property type="match status" value="1"/>
</dbReference>
<dbReference type="AlphaFoldDB" id="A0A239L874"/>
<dbReference type="InterPro" id="IPR033932">
    <property type="entry name" value="YtcJ-like"/>
</dbReference>
<evidence type="ECO:0000313" key="3">
    <source>
        <dbReference type="Proteomes" id="UP000198393"/>
    </source>
</evidence>
<reference evidence="2 3" key="1">
    <citation type="submission" date="2017-06" db="EMBL/GenBank/DDBJ databases">
        <authorList>
            <person name="Kim H.J."/>
            <person name="Triplett B.A."/>
        </authorList>
    </citation>
    <scope>NUCLEOTIDE SEQUENCE [LARGE SCALE GENOMIC DNA]</scope>
    <source>
        <strain evidence="2 3">DSM 19307</strain>
    </source>
</reference>
<keyword evidence="3" id="KW-1185">Reference proteome</keyword>
<dbReference type="InterPro" id="IPR011059">
    <property type="entry name" value="Metal-dep_hydrolase_composite"/>
</dbReference>
<protein>
    <recommendedName>
        <fullName evidence="1">Amidohydrolase 3 domain-containing protein</fullName>
    </recommendedName>
</protein>
<dbReference type="Gene3D" id="3.20.20.140">
    <property type="entry name" value="Metal-dependent hydrolases"/>
    <property type="match status" value="1"/>
</dbReference>
<dbReference type="Proteomes" id="UP000198393">
    <property type="component" value="Unassembled WGS sequence"/>
</dbReference>
<sequence>MKKSLTVYLCLLTVLTISCNQTTEGPEIQADKIIFNGPIYTMDVKNPAVEAVAIKADTFLYVGSRDGVDAFLGDSTRIIDLNGQAMVPGLTEGHAHIMGVGYNLLNVDLREAKSYQEVVDMVAERAANTPEGTWITGRGWHQDKWTEKPEMTNGFPTHDLLSEAVPNHPVWLKHASGHAALGNAKAMEVAGISNQTSQPDGGEIFMSVSGEPTGIFNETAQGLVTKSIPDATKESDEQALKLALEQCFKYGITGFHQAGSGPDHINLYKEFAQRGDLKLRLYVMLNGRDEALLNEYFSNGIEEDLYDNQLTVRSVKLYADGALGSRGAWLLEEYTDAPGVHGHNVMPMDEIEAITANAYKAGFQVCVHAIGDRANREVLDIYERTFKLYPESASKEPRFRIEHAQHFHPDDIPRFAEMGVIPSMQAIHMSSDRPWAIDRLGQQRIEWGAYMWQTLLQSGARIVNGTDAPVEPITPLASFYASVSRKTLQGNPEGGYEPAEKMTREQALKSYTLDAAYAAFREDRKGSIETGKWADLTILDKNIMTIPEDQILETNVSMTIIGGEIVYEAE</sequence>
<dbReference type="PROSITE" id="PS51257">
    <property type="entry name" value="PROKAR_LIPOPROTEIN"/>
    <property type="match status" value="1"/>
</dbReference>
<dbReference type="PANTHER" id="PTHR22642:SF2">
    <property type="entry name" value="PROTEIN LONG AFTER FAR-RED 3"/>
    <property type="match status" value="1"/>
</dbReference>
<dbReference type="RefSeq" id="WP_089357743.1">
    <property type="nucleotide sequence ID" value="NZ_FZPD01000005.1"/>
</dbReference>
<dbReference type="GO" id="GO:0016810">
    <property type="term" value="F:hydrolase activity, acting on carbon-nitrogen (but not peptide) bonds"/>
    <property type="evidence" value="ECO:0007669"/>
    <property type="project" value="InterPro"/>
</dbReference>
<feature type="domain" description="Amidohydrolase 3" evidence="1">
    <location>
        <begin position="77"/>
        <end position="567"/>
    </location>
</feature>
<proteinExistence type="predicted"/>
<dbReference type="CDD" id="cd01300">
    <property type="entry name" value="YtcJ_like"/>
    <property type="match status" value="1"/>
</dbReference>
<dbReference type="InterPro" id="IPR013108">
    <property type="entry name" value="Amidohydro_3"/>
</dbReference>